<evidence type="ECO:0000313" key="2">
    <source>
        <dbReference type="Proteomes" id="UP000050794"/>
    </source>
</evidence>
<accession>A0A183UQ57</accession>
<dbReference type="EMBL" id="UYWY01020563">
    <property type="protein sequence ID" value="VDM41948.1"/>
    <property type="molecule type" value="Genomic_DNA"/>
</dbReference>
<dbReference type="WBParaSite" id="TCNE_0001062701-mRNA-1">
    <property type="protein sequence ID" value="TCNE_0001062701-mRNA-1"/>
    <property type="gene ID" value="TCNE_0001062701"/>
</dbReference>
<dbReference type="AlphaFoldDB" id="A0A183UQ57"/>
<gene>
    <name evidence="1" type="ORF">TCNE_LOCUS10627</name>
</gene>
<reference evidence="3" key="1">
    <citation type="submission" date="2016-06" db="UniProtKB">
        <authorList>
            <consortium name="WormBaseParasite"/>
        </authorList>
    </citation>
    <scope>IDENTIFICATION</scope>
</reference>
<proteinExistence type="predicted"/>
<evidence type="ECO:0000313" key="1">
    <source>
        <dbReference type="EMBL" id="VDM41948.1"/>
    </source>
</evidence>
<protein>
    <submittedName>
        <fullName evidence="1 3">Uncharacterized protein</fullName>
    </submittedName>
</protein>
<sequence>MSAGSGHALARSLIQGNEAGMCKKYGNLPGSTSTAMKRYRESITHSAVNRNATAARANPLAGTVRRNIDLYEQSEIRRAFGKRKAMTLFLQWSTILIERWLRVSVYESENAVDGP</sequence>
<organism evidence="2 3">
    <name type="scientific">Toxocara canis</name>
    <name type="common">Canine roundworm</name>
    <dbReference type="NCBI Taxonomy" id="6265"/>
    <lineage>
        <taxon>Eukaryota</taxon>
        <taxon>Metazoa</taxon>
        <taxon>Ecdysozoa</taxon>
        <taxon>Nematoda</taxon>
        <taxon>Chromadorea</taxon>
        <taxon>Rhabditida</taxon>
        <taxon>Spirurina</taxon>
        <taxon>Ascaridomorpha</taxon>
        <taxon>Ascaridoidea</taxon>
        <taxon>Toxocaridae</taxon>
        <taxon>Toxocara</taxon>
    </lineage>
</organism>
<evidence type="ECO:0000313" key="3">
    <source>
        <dbReference type="WBParaSite" id="TCNE_0001062701-mRNA-1"/>
    </source>
</evidence>
<reference evidence="1 2" key="2">
    <citation type="submission" date="2018-11" db="EMBL/GenBank/DDBJ databases">
        <authorList>
            <consortium name="Pathogen Informatics"/>
        </authorList>
    </citation>
    <scope>NUCLEOTIDE SEQUENCE [LARGE SCALE GENOMIC DNA]</scope>
</reference>
<keyword evidence="2" id="KW-1185">Reference proteome</keyword>
<dbReference type="Proteomes" id="UP000050794">
    <property type="component" value="Unassembled WGS sequence"/>
</dbReference>
<name>A0A183UQ57_TOXCA</name>